<dbReference type="GeneID" id="107268641"/>
<dbReference type="Proteomes" id="UP000694920">
    <property type="component" value="Unplaced"/>
</dbReference>
<reference evidence="6 7" key="1">
    <citation type="submission" date="2025-04" db="UniProtKB">
        <authorList>
            <consortium name="RefSeq"/>
        </authorList>
    </citation>
    <scope>IDENTIFICATION</scope>
</reference>
<dbReference type="PANTHER" id="PTHR41967">
    <property type="entry name" value="FI19406P1-RELATED"/>
    <property type="match status" value="1"/>
</dbReference>
<dbReference type="InterPro" id="IPR031935">
    <property type="entry name" value="DUF4770"/>
</dbReference>
<evidence type="ECO:0000259" key="4">
    <source>
        <dbReference type="Pfam" id="PF15995"/>
    </source>
</evidence>
<feature type="compositionally biased region" description="Polar residues" evidence="2">
    <location>
        <begin position="1"/>
        <end position="17"/>
    </location>
</feature>
<protein>
    <submittedName>
        <fullName evidence="6 7">Uncharacterized protein LOC107268641 isoform X1</fullName>
    </submittedName>
</protein>
<accession>A0AAJ7BY39</accession>
<feature type="domain" description="DUF4770" evidence="3">
    <location>
        <begin position="246"/>
        <end position="290"/>
    </location>
</feature>
<proteinExistence type="predicted"/>
<evidence type="ECO:0000259" key="3">
    <source>
        <dbReference type="Pfam" id="PF15994"/>
    </source>
</evidence>
<sequence>MSKISLKSSRSRASIRSQLRRGKKKEENINVGFKPVNFCCTKDDYDFMTKYNQRNPPFKSSMTGISHATHGCPGLKVRLDSIKARMWSTKRKSSKTKTGTIPNVAAGSPSISLTGPLLWYHEDEIAIAKNTILDEKQRTFVEIGNKNATIGEKKAKALLQRVQNLGIPRWYQDLSTAQMQSVMALEDIIISDYEERITDRTQKALSTIGITSTFVEISPSTIRHLQSLTKLDPIDFLREIYKRVTGNYFEKEQYKKEYDCNERIILSAIAFLALPETVTELNKRLPPVQMPRIPPKPKPPITKLRRNCISPYSENLFMRPNWKAYRNKLIKWRKTCKLIPIPRIIMPPPKKDYLTRKESAFIAEQGYKSHENPSQKTTFKVDHKKQEINTVESKKQNINILPMLSECEKKPIGQKLMNINNFDSTIKDKFEFAISGLGGNPGSVEYTISGTLNTPDQKKRSWLGEKDTHYVLSGVFENEDPPEFPVSFVMNGIANVTPTDSDDKFLTELKLGNGPKKIYPSGRQNLSRNWQEWLQNVDEEFLKIEKEASKLIKSVEATMRLVIPEPTCDSCCSCRQTRKSHMKWHQTKTPYMVIDSIAEDSNEKKYIVGSMAMHSPAPSPCMSNINLLEVIASRDNMSKQLIINGITNENGETTFYISGVTQDIEHIPHQTITKTSAPKTLKNIPPCACTIHQMFNEDITPRESTDDIAWTKKDELCFGKKYRSQEPSAYSCKESPKDRCCRRNPFNNAVKQLKRKHGKLNEADDVPHKKMYSLSAFQPCGDEDGMAICRGPWGAVNIPDPEELAAREEEARQILKAPPCGEKPGRSVCGAPWGTIVPTPKRAQDENEDEEDEEEAEEDETGTSKKKTLQETNMNKNDEKKKNVNRDKFCEMNLDWLKDSVPETGEKETDKRKDETVCQSDNQWNLFRTAPTVEETFDEYEKTLKLTPANPSSFSKTYARKETKERGEIFASKQNYLDTKVNVKNKLKQHNNKEKGKKYKFHDVEHQDKVKQRKNNKIFKMMENTKLKYKNNINTSKIRETTNIGKNNINESYQKSHQEKSVKSNLNGKKTFDVTKMKNKRSKEDTKKLPKYTNGTNGHGVKNKLLGNKTLHDKLLNTTRKQSSSNTNKIQKLDINEKLEKIKEIKDESNKILQSLEKFNIQPAIISEVPKMCKINSNSYDKLFQSLHTDNCSLNDKKISESKLIKEGPFGWKTKSEQELPAEKTLVYLAEPSYPMQTIPLRPGGKPCRCRENRMKKKILLYNIGGLINQEGNKKKQQITQLIEGVTYVTPPLSPRISDEYVPEYELYKSPYEMCAREKIDNTFKYVEQFSGPKSLLPKKAKNIKSCNFGNEKLVIIKQDSTTEESVPINQYITTENSKEKKSTESKESKEWSNTLKDEGLIDYFVQSGDNLPCWLKCAKFAKNHCRATPRKLQIMKPVCECKYERKVLKKEEEKKKRIERQKRLKTCKKQPFTHIVETSRPMAVDTKLMISDIKRIPKEDEYSDEVKYCITGVAENYSMGPVRYVVSGVTMHTPVITPAPSKEEIPCICTHRHWSPMNITPGPLPTNRVMKMKKQGMKIIDNNNELENRACSIENKRYENNVNNNYFEKSQFSHEKDRDVTGKLRSANLSPKLLKKFEDMGHLTSTINGAKYKSEIKRENINVVNKEFHAPNKTTNKILDDTLLSPFEEHLDRTNIDKFKDNTKVHKTLGRNLTQKKSNKFENNNIIDKKKDLMTIMHEELKKMANEGFPLAKLPACHLMPQLQFFIMYRKGVAYSEYDKKLIMDSSIQSWNMMTITPFKKLTKPTLGISNEKLKNLTYDNATQMNTKIAQVKALWLSELRKSRVLKTRFLWSSMEFGRFPNMSFKQAYFTYLPAKEADGHVFRPWKTSEMLHQM</sequence>
<evidence type="ECO:0000313" key="5">
    <source>
        <dbReference type="Proteomes" id="UP000694920"/>
    </source>
</evidence>
<feature type="coiled-coil region" evidence="1">
    <location>
        <begin position="1442"/>
        <end position="1469"/>
    </location>
</feature>
<dbReference type="RefSeq" id="XP_015597115.1">
    <property type="nucleotide sequence ID" value="XM_015741629.2"/>
</dbReference>
<feature type="region of interest" description="Disordered" evidence="2">
    <location>
        <begin position="817"/>
        <end position="884"/>
    </location>
</feature>
<evidence type="ECO:0000256" key="2">
    <source>
        <dbReference type="SAM" id="MobiDB-lite"/>
    </source>
</evidence>
<dbReference type="RefSeq" id="XP_024941711.1">
    <property type="nucleotide sequence ID" value="XM_025085943.1"/>
</dbReference>
<dbReference type="InterPro" id="IPR031936">
    <property type="entry name" value="DUF4771"/>
</dbReference>
<evidence type="ECO:0000313" key="7">
    <source>
        <dbReference type="RefSeq" id="XP_024941711.1"/>
    </source>
</evidence>
<dbReference type="Pfam" id="PF15994">
    <property type="entry name" value="DUF4770"/>
    <property type="match status" value="1"/>
</dbReference>
<feature type="region of interest" description="Disordered" evidence="2">
    <location>
        <begin position="1"/>
        <end position="26"/>
    </location>
</feature>
<dbReference type="Pfam" id="PF15995">
    <property type="entry name" value="DUF4771"/>
    <property type="match status" value="1"/>
</dbReference>
<feature type="domain" description="DUF4771" evidence="4">
    <location>
        <begin position="1731"/>
        <end position="1880"/>
    </location>
</feature>
<feature type="compositionally biased region" description="Acidic residues" evidence="2">
    <location>
        <begin position="846"/>
        <end position="861"/>
    </location>
</feature>
<gene>
    <name evidence="6 7" type="primary">LOC107268641</name>
</gene>
<dbReference type="KEGG" id="ccin:107268641"/>
<evidence type="ECO:0000256" key="1">
    <source>
        <dbReference type="SAM" id="Coils"/>
    </source>
</evidence>
<keyword evidence="5" id="KW-1185">Reference proteome</keyword>
<feature type="region of interest" description="Disordered" evidence="2">
    <location>
        <begin position="1077"/>
        <end position="1104"/>
    </location>
</feature>
<evidence type="ECO:0000313" key="6">
    <source>
        <dbReference type="RefSeq" id="XP_015597115.1"/>
    </source>
</evidence>
<organism evidence="5 6">
    <name type="scientific">Cephus cinctus</name>
    <name type="common">Wheat stem sawfly</name>
    <dbReference type="NCBI Taxonomy" id="211228"/>
    <lineage>
        <taxon>Eukaryota</taxon>
        <taxon>Metazoa</taxon>
        <taxon>Ecdysozoa</taxon>
        <taxon>Arthropoda</taxon>
        <taxon>Hexapoda</taxon>
        <taxon>Insecta</taxon>
        <taxon>Pterygota</taxon>
        <taxon>Neoptera</taxon>
        <taxon>Endopterygota</taxon>
        <taxon>Hymenoptera</taxon>
        <taxon>Cephoidea</taxon>
        <taxon>Cephidae</taxon>
        <taxon>Cephus</taxon>
    </lineage>
</organism>
<name>A0AAJ7BY39_CEPCN</name>
<keyword evidence="1" id="KW-0175">Coiled coil</keyword>
<dbReference type="PANTHER" id="PTHR41967:SF6">
    <property type="entry name" value="FI19406P1-RELATED"/>
    <property type="match status" value="1"/>
</dbReference>
<feature type="compositionally biased region" description="Basic and acidic residues" evidence="2">
    <location>
        <begin position="1077"/>
        <end position="1088"/>
    </location>
</feature>
<dbReference type="CTD" id="41465"/>